<organism evidence="2">
    <name type="scientific">Diabrotica virgifera virgifera</name>
    <name type="common">western corn rootworm</name>
    <dbReference type="NCBI Taxonomy" id="50390"/>
    <lineage>
        <taxon>Eukaryota</taxon>
        <taxon>Metazoa</taxon>
        <taxon>Ecdysozoa</taxon>
        <taxon>Arthropoda</taxon>
        <taxon>Hexapoda</taxon>
        <taxon>Insecta</taxon>
        <taxon>Pterygota</taxon>
        <taxon>Neoptera</taxon>
        <taxon>Endopterygota</taxon>
        <taxon>Coleoptera</taxon>
        <taxon>Polyphaga</taxon>
        <taxon>Cucujiformia</taxon>
        <taxon>Chrysomeloidea</taxon>
        <taxon>Chrysomelidae</taxon>
        <taxon>Galerucinae</taxon>
        <taxon>Diabroticina</taxon>
        <taxon>Diabroticites</taxon>
        <taxon>Diabrotica</taxon>
    </lineage>
</organism>
<gene>
    <name evidence="2" type="primary">LOC114342695</name>
</gene>
<protein>
    <submittedName>
        <fullName evidence="2">Uncharacterized protein LOC114342695</fullName>
    </submittedName>
</protein>
<evidence type="ECO:0000313" key="2">
    <source>
        <dbReference type="RefSeq" id="XP_028149295.1"/>
    </source>
</evidence>
<dbReference type="InParanoid" id="A0A6P7GZU4"/>
<reference evidence="2" key="1">
    <citation type="submission" date="2025-08" db="UniProtKB">
        <authorList>
            <consortium name="RefSeq"/>
        </authorList>
    </citation>
    <scope>IDENTIFICATION</scope>
    <source>
        <tissue evidence="2">Whole insect</tissue>
    </source>
</reference>
<evidence type="ECO:0000259" key="1">
    <source>
        <dbReference type="Pfam" id="PF13843"/>
    </source>
</evidence>
<dbReference type="RefSeq" id="XP_028149295.1">
    <property type="nucleotide sequence ID" value="XM_028293494.1"/>
</dbReference>
<dbReference type="AlphaFoldDB" id="A0A6P7GZU4"/>
<dbReference type="PANTHER" id="PTHR47272:SF1">
    <property type="entry name" value="PIGGYBAC TRANSPOSABLE ELEMENT-DERIVED PROTEIN 3-LIKE"/>
    <property type="match status" value="1"/>
</dbReference>
<sequence>MKIIYNETTIPLNVWIPSHIWAQKSIERIPNMDIPPVTFNEKKTSYIVPVRADVSDTESRSDDEDIESKHLDECLVADSGDEYDEIHIGRNKSMELVIGESDIEPEEIALEKPQPKKMKKEKKPVVTYTWSEEDIPTNDVEDLPPSEITEILSPMEYFTQFFSLDIMADIVHQTNIYSTEKTGSSLQLTNAELTEHISITLTMSIIKLPAISDYGARNTQIDQVADMMPLRRFTKTRNILLIILNYPQILKTDFSK</sequence>
<dbReference type="Pfam" id="PF13843">
    <property type="entry name" value="DDE_Tnp_1_7"/>
    <property type="match status" value="1"/>
</dbReference>
<dbReference type="PANTHER" id="PTHR47272">
    <property type="entry name" value="DDE_TNP_1_7 DOMAIN-CONTAINING PROTEIN"/>
    <property type="match status" value="1"/>
</dbReference>
<name>A0A6P7GZU4_DIAVI</name>
<accession>A0A6P7GZU4</accession>
<feature type="domain" description="PiggyBac transposable element-derived protein" evidence="1">
    <location>
        <begin position="153"/>
        <end position="235"/>
    </location>
</feature>
<proteinExistence type="predicted"/>
<dbReference type="InterPro" id="IPR029526">
    <property type="entry name" value="PGBD"/>
</dbReference>